<name>A0A7W6GPE8_9SPHN</name>
<dbReference type="Pfam" id="PF00890">
    <property type="entry name" value="FAD_binding_2"/>
    <property type="match status" value="1"/>
</dbReference>
<feature type="domain" description="FAD-dependent oxidoreductase 2 FAD-binding" evidence="5">
    <location>
        <begin position="6"/>
        <end position="535"/>
    </location>
</feature>
<dbReference type="SUPFAM" id="SSF51905">
    <property type="entry name" value="FAD/NAD(P)-binding domain"/>
    <property type="match status" value="1"/>
</dbReference>
<dbReference type="InterPro" id="IPR050315">
    <property type="entry name" value="FAD-oxidoreductase_2"/>
</dbReference>
<keyword evidence="4" id="KW-0560">Oxidoreductase</keyword>
<dbReference type="InterPro" id="IPR003953">
    <property type="entry name" value="FAD-dep_OxRdtase_2_FAD-bd"/>
</dbReference>
<keyword evidence="7" id="KW-1185">Reference proteome</keyword>
<gene>
    <name evidence="6" type="ORF">GGR44_002426</name>
</gene>
<dbReference type="EMBL" id="JACIEB010000005">
    <property type="protein sequence ID" value="MBB3982760.1"/>
    <property type="molecule type" value="Genomic_DNA"/>
</dbReference>
<keyword evidence="2" id="KW-0285">Flavoprotein</keyword>
<dbReference type="RefSeq" id="WP_183955820.1">
    <property type="nucleotide sequence ID" value="NZ_JACIEB010000005.1"/>
</dbReference>
<dbReference type="SUPFAM" id="SSF56425">
    <property type="entry name" value="Succinate dehydrogenase/fumarate reductase flavoprotein, catalytic domain"/>
    <property type="match status" value="1"/>
</dbReference>
<evidence type="ECO:0000259" key="5">
    <source>
        <dbReference type="Pfam" id="PF00890"/>
    </source>
</evidence>
<dbReference type="InterPro" id="IPR036188">
    <property type="entry name" value="FAD/NAD-bd_sf"/>
</dbReference>
<proteinExistence type="predicted"/>
<evidence type="ECO:0000256" key="2">
    <source>
        <dbReference type="ARBA" id="ARBA00022630"/>
    </source>
</evidence>
<evidence type="ECO:0000256" key="3">
    <source>
        <dbReference type="ARBA" id="ARBA00022827"/>
    </source>
</evidence>
<comment type="caution">
    <text evidence="6">The sequence shown here is derived from an EMBL/GenBank/DDBJ whole genome shotgun (WGS) entry which is preliminary data.</text>
</comment>
<evidence type="ECO:0000256" key="4">
    <source>
        <dbReference type="ARBA" id="ARBA00023002"/>
    </source>
</evidence>
<dbReference type="PANTHER" id="PTHR43400:SF10">
    <property type="entry name" value="3-OXOSTEROID 1-DEHYDROGENASE"/>
    <property type="match status" value="1"/>
</dbReference>
<accession>A0A7W6GPE8</accession>
<protein>
    <submittedName>
        <fullName evidence="6">Succinate dehydrogenase/fumarate reductase flavoprotein subunit</fullName>
    </submittedName>
</protein>
<dbReference type="AlphaFoldDB" id="A0A7W6GPE8"/>
<evidence type="ECO:0000256" key="1">
    <source>
        <dbReference type="ARBA" id="ARBA00001974"/>
    </source>
</evidence>
<dbReference type="Proteomes" id="UP000552757">
    <property type="component" value="Unassembled WGS sequence"/>
</dbReference>
<evidence type="ECO:0000313" key="7">
    <source>
        <dbReference type="Proteomes" id="UP000552757"/>
    </source>
</evidence>
<organism evidence="6 7">
    <name type="scientific">Sphingobium fontiphilum</name>
    <dbReference type="NCBI Taxonomy" id="944425"/>
    <lineage>
        <taxon>Bacteria</taxon>
        <taxon>Pseudomonadati</taxon>
        <taxon>Pseudomonadota</taxon>
        <taxon>Alphaproteobacteria</taxon>
        <taxon>Sphingomonadales</taxon>
        <taxon>Sphingomonadaceae</taxon>
        <taxon>Sphingobium</taxon>
    </lineage>
</organism>
<comment type="cofactor">
    <cofactor evidence="1">
        <name>FAD</name>
        <dbReference type="ChEBI" id="CHEBI:57692"/>
    </cofactor>
</comment>
<dbReference type="Gene3D" id="3.50.50.60">
    <property type="entry name" value="FAD/NAD(P)-binding domain"/>
    <property type="match status" value="2"/>
</dbReference>
<reference evidence="6 7" key="1">
    <citation type="submission" date="2020-08" db="EMBL/GenBank/DDBJ databases">
        <title>Genomic Encyclopedia of Type Strains, Phase IV (KMG-IV): sequencing the most valuable type-strain genomes for metagenomic binning, comparative biology and taxonomic classification.</title>
        <authorList>
            <person name="Goeker M."/>
        </authorList>
    </citation>
    <scope>NUCLEOTIDE SEQUENCE [LARGE SCALE GENOMIC DNA]</scope>
    <source>
        <strain evidence="6 7">DSM 29348</strain>
    </source>
</reference>
<dbReference type="PANTHER" id="PTHR43400">
    <property type="entry name" value="FUMARATE REDUCTASE"/>
    <property type="match status" value="1"/>
</dbReference>
<keyword evidence="3" id="KW-0274">FAD</keyword>
<dbReference type="GO" id="GO:0008202">
    <property type="term" value="P:steroid metabolic process"/>
    <property type="evidence" value="ECO:0007669"/>
    <property type="project" value="UniProtKB-ARBA"/>
</dbReference>
<evidence type="ECO:0000313" key="6">
    <source>
        <dbReference type="EMBL" id="MBB3982760.1"/>
    </source>
</evidence>
<dbReference type="InterPro" id="IPR027477">
    <property type="entry name" value="Succ_DH/fumarate_Rdtase_cat_sf"/>
</dbReference>
<sequence>MTDEWDAIVIGSGAAGLTAAVTAARKGLTVLVVEKTDVFGGTTAISGGGIWIPGNHHQLAAGIPEPAGAARKYIGALVGEKINGPAVDAYLQAGPEMVRFLEDQTEVAFALADHSPDWHPELEGASKDGRLLRPLEYRTQKLNGYADQLRLPRSEFNAPVGFMVDLPDLPHLDAMKSSPKSLFYMMKIVGQYALDKMMGRKRGSRITMGNALAARLLRSAHDAGVTLWRNTGVTGLISGPDGITGIRVERDGKPMELKARKGVVLATGGFSANEQLRRAYMPYPDQHISIMAGCNTGDGMNMGLEAGGIIDGENVANGVWSVVSTMIRPDGTKAIYAHLIDMAKPGCIAVDKAGNRFGNEASNIFVEYMHKSGAVPAWLVADSAFVKKYGLGLSLPGGGAIKKLVAAGYLLEGATLAELADKMGVDAAGLASTVAAMNGYAVTGKDPEFSKGDSSLDRDLGDPRHTPNACLGPIEKAPFYAVQIFPGDGSTTVGLHIDGEARVLDSAGKVIPRLYAAGLDANSLWRGNAPAHGCNVGPAMTLGYIAARSIAA</sequence>
<dbReference type="GO" id="GO:0016491">
    <property type="term" value="F:oxidoreductase activity"/>
    <property type="evidence" value="ECO:0007669"/>
    <property type="project" value="UniProtKB-KW"/>
</dbReference>